<protein>
    <submittedName>
        <fullName evidence="1">Uncharacterized protein</fullName>
    </submittedName>
</protein>
<dbReference type="EMBL" id="BGZO01000009">
    <property type="protein sequence ID" value="GBR75880.1"/>
    <property type="molecule type" value="Genomic_DNA"/>
</dbReference>
<name>A0A388TGV5_9BACT</name>
<gene>
    <name evidence="1" type="ORF">NO2_0511</name>
</gene>
<keyword evidence="2" id="KW-1185">Reference proteome</keyword>
<evidence type="ECO:0000313" key="1">
    <source>
        <dbReference type="EMBL" id="GBR75880.1"/>
    </source>
</evidence>
<evidence type="ECO:0000313" key="2">
    <source>
        <dbReference type="Proteomes" id="UP000275925"/>
    </source>
</evidence>
<reference evidence="1 2" key="1">
    <citation type="journal article" date="2019" name="ISME J.">
        <title>Genome analyses of uncultured TG2/ZB3 bacteria in 'Margulisbacteria' specifically attached to ectosymbiotic spirochetes of protists in the termite gut.</title>
        <authorList>
            <person name="Utami Y.D."/>
            <person name="Kuwahara H."/>
            <person name="Igai K."/>
            <person name="Murakami T."/>
            <person name="Sugaya K."/>
            <person name="Morikawa T."/>
            <person name="Nagura Y."/>
            <person name="Yuki M."/>
            <person name="Deevong P."/>
            <person name="Inoue T."/>
            <person name="Kihara K."/>
            <person name="Lo N."/>
            <person name="Yamada A."/>
            <person name="Ohkuma M."/>
            <person name="Hongoh Y."/>
        </authorList>
    </citation>
    <scope>NUCLEOTIDE SEQUENCE [LARGE SCALE GENOMIC DNA]</scope>
    <source>
        <strain evidence="1">NkOx7-02</strain>
    </source>
</reference>
<organism evidence="1 2">
    <name type="scientific">Candidatus Termititenax persephonae</name>
    <dbReference type="NCBI Taxonomy" id="2218525"/>
    <lineage>
        <taxon>Bacteria</taxon>
        <taxon>Bacillati</taxon>
        <taxon>Candidatus Margulisiibacteriota</taxon>
        <taxon>Candidatus Termititenacia</taxon>
        <taxon>Candidatus Termititenacales</taxon>
        <taxon>Candidatus Termititenacaceae</taxon>
        <taxon>Candidatus Termititenax</taxon>
    </lineage>
</organism>
<sequence length="1804" mass="202173">MQKPWAVFLILAALWGAEIEPQGLAHYSKWNLSNNGISSQTSLMLHKQADRRARWTATIRLRNYYALQNFVGQRLYFYTEYSGDDVARLAPSFYVQKGGQEYLVWWTYPNTTDRFYPSFRGNGGLIIGALDIPAAVRGVYYAQSAGGTPFAVTDAAPVTLADIREGLRTDWQHDIPGAYDISAQEHFPGLAGTAVFKRFYLGAEPPEAVLLPEQAGQLDKLTAREREILADECGLPSVVFGGEWETRPDRYYACSADVLANALDYYRQNKKYFTTDIYYQKKNYLPRGSTGFNINVIASEPGLQIENQKNLLIQNKKDPDAWTIISLGDIADPQKLAELKGPVRLLAWFEAVGLRPGFYNWQNIFLDVAQYDRNGKDIGHNDELTVPVSSRAAIVNYDGVLTHEFILAKDAVRIELFLKIAGAPDTDKTKHGVVVDRFDLRKAALQKGTGVLDAAKLFTDAGVPATESGSRLTYHSAGTGLYVGDRWLTVDAAKRSVRFDLKNEGGYSGFYTNIFDVSRINEIEMSSIMSSELQKHGSPPDWAVNALEIVYFEASGRQVYPADNGAERYPRIAASAPNLRQARKGLFVVPHERGAQYAQIRMHFVRENNQLDNRPSTQNFFAGQASSEYITLRPALQNYNADNVLPNNGSFYDNINGQPLSWTVQGAYVDEDLPNHSRKVVFDNWSVGGWSAVKTEIDIPASANALRGKLNVQLQKIETGLNQWEGFGFFLEADVRTPSGALFHYSGVPVFEKKGDTYVQLGRMSASRQGLIEYYIPLYHENQKIVKLYWQIALLGKGRAELLPLENKPEASILNVELLQEKAFNPLFWSQYSLYSADGNAFQFQKKYELKTGTGVYSYDYAEVLAERLRTTGLEGRDISAELKALPLHEVKKTAKYEIKTLPAYGRVSTLADFDGQVIEVSFKTSGTADGRFNLQAFIVNEANGNVHQAPIYRLETDGSWKTIDRVFPVGGTERFIIDSSEYPGRAKKVLITLGGFYGIVNYSDLTLTPYTKFDRRNLSGAKTALKISAPGDAQVLAAGVSGQLNNANLVDLTKQAQPLAFFSAPAQNLDAQIRAAVKSNGLTYNQGAWGYQRGKDFALSGITLVGETFKEWQRLHGQNLQQFCREQGVIWQKAGLNTIRVHQIFTSWADLAEEDLDELLQALKNWQAAGFVIIVDALPNTDFTASYFGQDFAGKPYSTVFSGTNDLFKATLVLPEVRDGYVKPALAKLARSFSKNNFWPDSLTYANETGFTRGFWTIDKNNPLADEYFSKIYHFYYGRYLERTRADKVWQGFIESSEKLLQEHRQGVNLRSLLADVTALNNAIADQYYVKDTAGYIYYNILRDEVLNSYPVYQKELSALREDGYSWITNAEPTGNYVNESVKLANKNKERIAGLLKRVDDRQDRQIAKDWQALLTTETLRGKVKEVYDAVFAVKMPDNYQIPSDLTLGHVDDFLHYDRQQVFFTSFLLPIAFTQDVNAFLRTLAPRSFVVGLNNDYARDVGALLGNAYLFFNDPQTELRFNKYAHHPIGGHSMLMNPGFGNVFDEDSNIDLNLDLFTPPSGYPAQLSETNFTFAGDDNAGEGTWTIMDYLKNAAKQHNILFFHYGPDAADKPIINDYFNMGNRPYQLNAIGLVSSVALHKRLDAKYIQPGDFLYDRFQEKIDLKASGVNGIAGRVQQGKELKGRGISFVYKGNRPQTNVTVIEQKLGGQGAVIYLFGLERNKNQQNRAGNPDLIQSFGVSTIQYESLPGVVKIADRQVSKITGYYPSGQTVEIPLRYLRLDNGVLALDLTAFPGIVCCHLAR</sequence>
<dbReference type="Proteomes" id="UP000275925">
    <property type="component" value="Unassembled WGS sequence"/>
</dbReference>
<accession>A0A388TGV5</accession>
<comment type="caution">
    <text evidence="1">The sequence shown here is derived from an EMBL/GenBank/DDBJ whole genome shotgun (WGS) entry which is preliminary data.</text>
</comment>
<proteinExistence type="predicted"/>